<accession>A0A7Y0HTI4</accession>
<gene>
    <name evidence="1" type="ORF">G1C95_2319</name>
</gene>
<organism evidence="1 2">
    <name type="scientific">Bifidobacterium oedipodis</name>
    <dbReference type="NCBI Taxonomy" id="2675322"/>
    <lineage>
        <taxon>Bacteria</taxon>
        <taxon>Bacillati</taxon>
        <taxon>Actinomycetota</taxon>
        <taxon>Actinomycetes</taxon>
        <taxon>Bifidobacteriales</taxon>
        <taxon>Bifidobacteriaceae</taxon>
        <taxon>Bifidobacterium</taxon>
    </lineage>
</organism>
<evidence type="ECO:0000313" key="2">
    <source>
        <dbReference type="Proteomes" id="UP000532194"/>
    </source>
</evidence>
<protein>
    <submittedName>
        <fullName evidence="1">Uncharacterized protein</fullName>
    </submittedName>
</protein>
<evidence type="ECO:0000313" key="1">
    <source>
        <dbReference type="EMBL" id="NMM95131.1"/>
    </source>
</evidence>
<dbReference type="EMBL" id="JAAIII010000009">
    <property type="protein sequence ID" value="NMM95131.1"/>
    <property type="molecule type" value="Genomic_DNA"/>
</dbReference>
<reference evidence="1 2" key="1">
    <citation type="submission" date="2020-02" db="EMBL/GenBank/DDBJ databases">
        <title>Characterization of phylogenetic diversity of novel bifidobacterial species isolated in Czech ZOOs.</title>
        <authorList>
            <person name="Lugli G.A."/>
            <person name="Vera N.B."/>
            <person name="Ventura M."/>
        </authorList>
    </citation>
    <scope>NUCLEOTIDE SEQUENCE [LARGE SCALE GENOMIC DNA]</scope>
    <source>
        <strain evidence="1 2">DSM 109957</strain>
    </source>
</reference>
<comment type="caution">
    <text evidence="1">The sequence shown here is derived from an EMBL/GenBank/DDBJ whole genome shotgun (WGS) entry which is preliminary data.</text>
</comment>
<dbReference type="AlphaFoldDB" id="A0A7Y0HTI4"/>
<name>A0A7Y0HTI4_9BIFI</name>
<keyword evidence="2" id="KW-1185">Reference proteome</keyword>
<dbReference type="Proteomes" id="UP000532194">
    <property type="component" value="Unassembled WGS sequence"/>
</dbReference>
<proteinExistence type="predicted"/>
<sequence>MEIAAQNFVTPPLNTPLKKASGGGYLFMQ</sequence>